<comment type="caution">
    <text evidence="2">The sequence shown here is derived from an EMBL/GenBank/DDBJ whole genome shotgun (WGS) entry which is preliminary data.</text>
</comment>
<evidence type="ECO:0000313" key="3">
    <source>
        <dbReference type="Proteomes" id="UP001142291"/>
    </source>
</evidence>
<dbReference type="EMBL" id="BSER01000007">
    <property type="protein sequence ID" value="GLJ95012.1"/>
    <property type="molecule type" value="Genomic_DNA"/>
</dbReference>
<reference evidence="2" key="1">
    <citation type="journal article" date="2014" name="Int. J. Syst. Evol. Microbiol.">
        <title>Complete genome sequence of Corynebacterium casei LMG S-19264T (=DSM 44701T), isolated from a smear-ripened cheese.</title>
        <authorList>
            <consortium name="US DOE Joint Genome Institute (JGI-PGF)"/>
            <person name="Walter F."/>
            <person name="Albersmeier A."/>
            <person name="Kalinowski J."/>
            <person name="Ruckert C."/>
        </authorList>
    </citation>
    <scope>NUCLEOTIDE SEQUENCE</scope>
    <source>
        <strain evidence="2">VKM Ac-1940</strain>
    </source>
</reference>
<sequence length="167" mass="16703">MLMNTPTRSAVGLAALGTLLVVAYAAWAAFQILVLNPLAAVPGMSVGDVHAAMTAAEQWTGPASVYAPLGVGVLLAVGMFLVVISTGTPAITTVAAYLALLVLGAPGYFWASFGVGMGLADTFNIGGGDHSPWSLPLYAVSLAALVGLAVIGASSLLRRPHSAAALA</sequence>
<accession>A0A9W6M5P4</accession>
<keyword evidence="1" id="KW-0812">Transmembrane</keyword>
<protein>
    <submittedName>
        <fullName evidence="2">Uncharacterized protein</fullName>
    </submittedName>
</protein>
<feature type="transmembrane region" description="Helical" evidence="1">
    <location>
        <begin position="65"/>
        <end position="84"/>
    </location>
</feature>
<keyword evidence="3" id="KW-1185">Reference proteome</keyword>
<keyword evidence="1" id="KW-0472">Membrane</keyword>
<feature type="transmembrane region" description="Helical" evidence="1">
    <location>
        <begin position="135"/>
        <end position="157"/>
    </location>
</feature>
<dbReference type="AlphaFoldDB" id="A0A9W6M5P4"/>
<feature type="transmembrane region" description="Helical" evidence="1">
    <location>
        <begin position="96"/>
        <end position="115"/>
    </location>
</feature>
<dbReference type="Proteomes" id="UP001142291">
    <property type="component" value="Unassembled WGS sequence"/>
</dbReference>
<evidence type="ECO:0000256" key="1">
    <source>
        <dbReference type="SAM" id="Phobius"/>
    </source>
</evidence>
<evidence type="ECO:0000313" key="2">
    <source>
        <dbReference type="EMBL" id="GLJ95012.1"/>
    </source>
</evidence>
<keyword evidence="1" id="KW-1133">Transmembrane helix</keyword>
<gene>
    <name evidence="2" type="ORF">GCM10017591_10740</name>
</gene>
<reference evidence="2" key="2">
    <citation type="submission" date="2023-01" db="EMBL/GenBank/DDBJ databases">
        <authorList>
            <person name="Sun Q."/>
            <person name="Evtushenko L."/>
        </authorList>
    </citation>
    <scope>NUCLEOTIDE SEQUENCE</scope>
    <source>
        <strain evidence="2">VKM Ac-1940</strain>
    </source>
</reference>
<name>A0A9W6M5P4_9MICO</name>
<organism evidence="2 3">
    <name type="scientific">Microbacterium dextranolyticum</name>
    <dbReference type="NCBI Taxonomy" id="36806"/>
    <lineage>
        <taxon>Bacteria</taxon>
        <taxon>Bacillati</taxon>
        <taxon>Actinomycetota</taxon>
        <taxon>Actinomycetes</taxon>
        <taxon>Micrococcales</taxon>
        <taxon>Microbacteriaceae</taxon>
        <taxon>Microbacterium</taxon>
    </lineage>
</organism>
<proteinExistence type="predicted"/>